<reference evidence="8" key="1">
    <citation type="journal article" date="2013" name="Nat. Genet.">
        <title>The Capsella rubella genome and the genomic consequences of rapid mating system evolution.</title>
        <authorList>
            <person name="Slotte T."/>
            <person name="Hazzouri K.M."/>
            <person name="Agren J.A."/>
            <person name="Koenig D."/>
            <person name="Maumus F."/>
            <person name="Guo Y.L."/>
            <person name="Steige K."/>
            <person name="Platts A.E."/>
            <person name="Escobar J.S."/>
            <person name="Newman L.K."/>
            <person name="Wang W."/>
            <person name="Mandakova T."/>
            <person name="Vello E."/>
            <person name="Smith L.M."/>
            <person name="Henz S.R."/>
            <person name="Steffen J."/>
            <person name="Takuno S."/>
            <person name="Brandvain Y."/>
            <person name="Coop G."/>
            <person name="Andolfatto P."/>
            <person name="Hu T.T."/>
            <person name="Blanchette M."/>
            <person name="Clark R.M."/>
            <person name="Quesneville H."/>
            <person name="Nordborg M."/>
            <person name="Gaut B.S."/>
            <person name="Lysak M.A."/>
            <person name="Jenkins J."/>
            <person name="Grimwood J."/>
            <person name="Chapman J."/>
            <person name="Prochnik S."/>
            <person name="Shu S."/>
            <person name="Rokhsar D."/>
            <person name="Schmutz J."/>
            <person name="Weigel D."/>
            <person name="Wright S.I."/>
        </authorList>
    </citation>
    <scope>NUCLEOTIDE SEQUENCE [LARGE SCALE GENOMIC DNA]</scope>
    <source>
        <strain evidence="8">cv. Monte Gargano</strain>
    </source>
</reference>
<proteinExistence type="predicted"/>
<dbReference type="Pfam" id="PF02485">
    <property type="entry name" value="Branch"/>
    <property type="match status" value="1"/>
</dbReference>
<keyword evidence="6" id="KW-0812">Transmembrane</keyword>
<dbReference type="InterPro" id="IPR003406">
    <property type="entry name" value="Glyco_trans_14"/>
</dbReference>
<dbReference type="STRING" id="81985.R0IHR9"/>
<keyword evidence="4 6" id="KW-0472">Membrane</keyword>
<keyword evidence="2" id="KW-0328">Glycosyltransferase</keyword>
<dbReference type="AlphaFoldDB" id="R0IHR9"/>
<dbReference type="InterPro" id="IPR044174">
    <property type="entry name" value="BC10-like"/>
</dbReference>
<evidence type="ECO:0000256" key="2">
    <source>
        <dbReference type="ARBA" id="ARBA00022676"/>
    </source>
</evidence>
<keyword evidence="6" id="KW-1133">Transmembrane helix</keyword>
<evidence type="ECO:0000256" key="3">
    <source>
        <dbReference type="ARBA" id="ARBA00022679"/>
    </source>
</evidence>
<evidence type="ECO:0000256" key="5">
    <source>
        <dbReference type="ARBA" id="ARBA00023180"/>
    </source>
</evidence>
<dbReference type="KEGG" id="crb:17898927"/>
<keyword evidence="5" id="KW-0325">Glycoprotein</keyword>
<name>R0IHR9_9BRAS</name>
<evidence type="ECO:0000256" key="4">
    <source>
        <dbReference type="ARBA" id="ARBA00023136"/>
    </source>
</evidence>
<dbReference type="GO" id="GO:0016020">
    <property type="term" value="C:membrane"/>
    <property type="evidence" value="ECO:0007669"/>
    <property type="project" value="UniProtKB-SubCell"/>
</dbReference>
<organism evidence="7 8">
    <name type="scientific">Capsella rubella</name>
    <dbReference type="NCBI Taxonomy" id="81985"/>
    <lineage>
        <taxon>Eukaryota</taxon>
        <taxon>Viridiplantae</taxon>
        <taxon>Streptophyta</taxon>
        <taxon>Embryophyta</taxon>
        <taxon>Tracheophyta</taxon>
        <taxon>Spermatophyta</taxon>
        <taxon>Magnoliopsida</taxon>
        <taxon>eudicotyledons</taxon>
        <taxon>Gunneridae</taxon>
        <taxon>Pentapetalae</taxon>
        <taxon>rosids</taxon>
        <taxon>malvids</taxon>
        <taxon>Brassicales</taxon>
        <taxon>Brassicaceae</taxon>
        <taxon>Camelineae</taxon>
        <taxon>Capsella</taxon>
    </lineage>
</organism>
<keyword evidence="8" id="KW-1185">Reference proteome</keyword>
<sequence>MTRKPQPQIQPPLSRRGFVWLGWKLVIAFSAALCLLALLRIQLQYHSVATLPSPLSVARSHTLLREYSGDRRPKLAFLFLARRDLPLDFMWDRFFKGVDHANFSIYVHSLPGFVFNEDTTRSQYFYNRQLNNSIKVVWGESSMIAAERLLLASALEDQSNQRFVLLSDRCAPLYDFGYIYRYLISSPRSFVDSFLHTKETRYSVKMSPVIPEEKWRKGSQWIALIRSHAEVIVNDDIVFPVFKEFCKRCPPLGTNEAWLFLKQNRRNCIPDEHYVQTLLTMRGLESEMERRTVTYTVWNVSATKYEAKSWHPVTFTVENSGPEEIKEVKKIDHVYYESESRTEWCKADSKPVPCFLFARKFTNEAAMRIVSEGLVGSSTNRTLL</sequence>
<dbReference type="PANTHER" id="PTHR31042:SF75">
    <property type="entry name" value="CORE-2_I-BRANCHING BETA-1,6-N-ACETYLGLUCOSAMINYLTRANSFERASE FAMILY PROTEIN"/>
    <property type="match status" value="1"/>
</dbReference>
<evidence type="ECO:0000256" key="6">
    <source>
        <dbReference type="SAM" id="Phobius"/>
    </source>
</evidence>
<comment type="subcellular location">
    <subcellularLocation>
        <location evidence="1">Membrane</location>
        <topology evidence="1">Single-pass type II membrane protein</topology>
    </subcellularLocation>
</comment>
<dbReference type="Proteomes" id="UP000029121">
    <property type="component" value="Unassembled WGS sequence"/>
</dbReference>
<keyword evidence="3" id="KW-0808">Transferase</keyword>
<evidence type="ECO:0000313" key="8">
    <source>
        <dbReference type="Proteomes" id="UP000029121"/>
    </source>
</evidence>
<feature type="transmembrane region" description="Helical" evidence="6">
    <location>
        <begin position="21"/>
        <end position="43"/>
    </location>
</feature>
<evidence type="ECO:0000313" key="7">
    <source>
        <dbReference type="EMBL" id="EOA37960.1"/>
    </source>
</evidence>
<gene>
    <name evidence="7" type="ORF">CARUB_v10009428mg</name>
</gene>
<accession>R0IHR9</accession>
<evidence type="ECO:0008006" key="9">
    <source>
        <dbReference type="Google" id="ProtNLM"/>
    </source>
</evidence>
<evidence type="ECO:0000256" key="1">
    <source>
        <dbReference type="ARBA" id="ARBA00004606"/>
    </source>
</evidence>
<dbReference type="OrthoDB" id="191334at2759"/>
<dbReference type="PANTHER" id="PTHR31042">
    <property type="entry name" value="CORE-2/I-BRANCHING BETA-1,6-N-ACETYLGLUCOSAMINYLTRANSFERASE FAMILY PROTEIN-RELATED"/>
    <property type="match status" value="1"/>
</dbReference>
<protein>
    <recommendedName>
        <fullName evidence="9">Core-2/I-branching beta-1,6-N-acetylglucosaminyltransferase family protein</fullName>
    </recommendedName>
</protein>
<dbReference type="EMBL" id="KB870805">
    <property type="protein sequence ID" value="EOA37960.1"/>
    <property type="molecule type" value="Genomic_DNA"/>
</dbReference>
<dbReference type="eggNOG" id="ENOG502QPPD">
    <property type="taxonomic scope" value="Eukaryota"/>
</dbReference>
<dbReference type="GO" id="GO:0016757">
    <property type="term" value="F:glycosyltransferase activity"/>
    <property type="evidence" value="ECO:0007669"/>
    <property type="project" value="UniProtKB-KW"/>
</dbReference>